<evidence type="ECO:0000313" key="1">
    <source>
        <dbReference type="EMBL" id="KAH3754220.1"/>
    </source>
</evidence>
<sequence>MAIQADLQIIKNGDVVELCGFANAGDEGNSCTILRTGKNEKVVGTYALQFVFLGLTGFRFPFAHFITNGVQATELYGLFWEAVDKFQLWIHCHVHKLRWSTEQ</sequence>
<reference evidence="1" key="2">
    <citation type="submission" date="2020-11" db="EMBL/GenBank/DDBJ databases">
        <authorList>
            <person name="McCartney M.A."/>
            <person name="Auch B."/>
            <person name="Kono T."/>
            <person name="Mallez S."/>
            <person name="Becker A."/>
            <person name="Gohl D.M."/>
            <person name="Silverstein K.A.T."/>
            <person name="Koren S."/>
            <person name="Bechman K.B."/>
            <person name="Herman A."/>
            <person name="Abrahante J.E."/>
            <person name="Garbe J."/>
        </authorList>
    </citation>
    <scope>NUCLEOTIDE SEQUENCE</scope>
    <source>
        <strain evidence="1">Duluth1</strain>
        <tissue evidence="1">Whole animal</tissue>
    </source>
</reference>
<evidence type="ECO:0000313" key="2">
    <source>
        <dbReference type="Proteomes" id="UP000828390"/>
    </source>
</evidence>
<name>A0A9D4DTV5_DREPO</name>
<accession>A0A9D4DTV5</accession>
<reference evidence="1" key="1">
    <citation type="journal article" date="2019" name="bioRxiv">
        <title>The Genome of the Zebra Mussel, Dreissena polymorpha: A Resource for Invasive Species Research.</title>
        <authorList>
            <person name="McCartney M.A."/>
            <person name="Auch B."/>
            <person name="Kono T."/>
            <person name="Mallez S."/>
            <person name="Zhang Y."/>
            <person name="Obille A."/>
            <person name="Becker A."/>
            <person name="Abrahante J.E."/>
            <person name="Garbe J."/>
            <person name="Badalamenti J.P."/>
            <person name="Herman A."/>
            <person name="Mangelson H."/>
            <person name="Liachko I."/>
            <person name="Sullivan S."/>
            <person name="Sone E.D."/>
            <person name="Koren S."/>
            <person name="Silverstein K.A.T."/>
            <person name="Beckman K.B."/>
            <person name="Gohl D.M."/>
        </authorList>
    </citation>
    <scope>NUCLEOTIDE SEQUENCE</scope>
    <source>
        <strain evidence="1">Duluth1</strain>
        <tissue evidence="1">Whole animal</tissue>
    </source>
</reference>
<dbReference type="EMBL" id="JAIWYP010000010">
    <property type="protein sequence ID" value="KAH3754220.1"/>
    <property type="molecule type" value="Genomic_DNA"/>
</dbReference>
<dbReference type="Proteomes" id="UP000828390">
    <property type="component" value="Unassembled WGS sequence"/>
</dbReference>
<protein>
    <submittedName>
        <fullName evidence="1">Uncharacterized protein</fullName>
    </submittedName>
</protein>
<dbReference type="AlphaFoldDB" id="A0A9D4DTV5"/>
<comment type="caution">
    <text evidence="1">The sequence shown here is derived from an EMBL/GenBank/DDBJ whole genome shotgun (WGS) entry which is preliminary data.</text>
</comment>
<keyword evidence="2" id="KW-1185">Reference proteome</keyword>
<proteinExistence type="predicted"/>
<gene>
    <name evidence="1" type="ORF">DPMN_188884</name>
</gene>
<organism evidence="1 2">
    <name type="scientific">Dreissena polymorpha</name>
    <name type="common">Zebra mussel</name>
    <name type="synonym">Mytilus polymorpha</name>
    <dbReference type="NCBI Taxonomy" id="45954"/>
    <lineage>
        <taxon>Eukaryota</taxon>
        <taxon>Metazoa</taxon>
        <taxon>Spiralia</taxon>
        <taxon>Lophotrochozoa</taxon>
        <taxon>Mollusca</taxon>
        <taxon>Bivalvia</taxon>
        <taxon>Autobranchia</taxon>
        <taxon>Heteroconchia</taxon>
        <taxon>Euheterodonta</taxon>
        <taxon>Imparidentia</taxon>
        <taxon>Neoheterodontei</taxon>
        <taxon>Myida</taxon>
        <taxon>Dreissenoidea</taxon>
        <taxon>Dreissenidae</taxon>
        <taxon>Dreissena</taxon>
    </lineage>
</organism>